<evidence type="ECO:0000313" key="8">
    <source>
        <dbReference type="EMBL" id="KAG5166508.1"/>
    </source>
</evidence>
<keyword evidence="5" id="KW-0698">rRNA processing</keyword>
<keyword evidence="2 4" id="KW-0853">WD repeat</keyword>
<evidence type="ECO:0000256" key="2">
    <source>
        <dbReference type="ARBA" id="ARBA00022574"/>
    </source>
</evidence>
<dbReference type="PROSITE" id="PS50082">
    <property type="entry name" value="WD_REPEATS_2"/>
    <property type="match status" value="2"/>
</dbReference>
<comment type="caution">
    <text evidence="8">The sequence shown here is derived from an EMBL/GenBank/DDBJ whole genome shotgun (WGS) entry which is preliminary data.</text>
</comment>
<comment type="function">
    <text evidence="5">Component of the RIX1 complex required for processing of ITS2 sequences from 35S pre-rRNA.</text>
</comment>
<feature type="compositionally biased region" description="Polar residues" evidence="7">
    <location>
        <begin position="483"/>
        <end position="493"/>
    </location>
</feature>
<keyword evidence="3" id="KW-0677">Repeat</keyword>
<keyword evidence="6" id="KW-0175">Coiled coil</keyword>
<evidence type="ECO:0000256" key="5">
    <source>
        <dbReference type="RuleBase" id="RU369067"/>
    </source>
</evidence>
<dbReference type="InterPro" id="IPR015943">
    <property type="entry name" value="WD40/YVTN_repeat-like_dom_sf"/>
</dbReference>
<comment type="subunit">
    <text evidence="5">Component of the RIX1 complex, composed of IPI1, RIX1/IPI2 and IPI3 in a 1:2:2 stoichiometry. The complex interacts (via RIX1) with MDN1 (via its hexameric AAA ATPase ring) and the pre-60S ribosome particles.</text>
</comment>
<sequence>MILQESILCATAPPTSGAGSGSIFLHDIQTGATLASFKQTNAGPHSLAVLESNSTQGGIMLASQPDKSILNVYNFQKDQISLKIVLPEKLTAIALDRRGDLCAGGTATGRVYLWETSSGVLFNSWDAHYRQVNVLRFTNDGAALISGSDDSGVSVWSVSRLVDEDMQRELAVPYCTLSDHTLPVTDIICGIGLFPDCRVLTSSIDHSVKLWDLSTRSLLTTFQFPRPISYLAWDVTERLFFAASSDGSVHQMNLFYERESKLSGVVTEAIGGAGVTDIIRVDDDVDREARRKRLINLGQAITSMCISLTSAILLVGTSEGLIHLYDVPSHQLLRTISTHKGMSIAYLSTMIKPPDLIGHTNLEFGPGNSTDTKDFLPVKPIMPFQRMRDPKTREAHEISLILPSTRNGYRDEFSSYSQEEFLRDYSYFVEPSSISKAGTSDSLALKTKVEELESEVEKLRSQLSKAKGVNDAMWDTVVNKIVSQPKGSALSHTEGTENPDERRRKRGRAM</sequence>
<feature type="repeat" description="WD" evidence="4">
    <location>
        <begin position="125"/>
        <end position="159"/>
    </location>
</feature>
<feature type="region of interest" description="Disordered" evidence="7">
    <location>
        <begin position="483"/>
        <end position="510"/>
    </location>
</feature>
<evidence type="ECO:0000256" key="4">
    <source>
        <dbReference type="PROSITE-ProRule" id="PRU00221"/>
    </source>
</evidence>
<evidence type="ECO:0000256" key="7">
    <source>
        <dbReference type="SAM" id="MobiDB-lite"/>
    </source>
</evidence>
<dbReference type="PROSITE" id="PS50294">
    <property type="entry name" value="WD_REPEATS_REGION"/>
    <property type="match status" value="1"/>
</dbReference>
<dbReference type="GO" id="GO:0006364">
    <property type="term" value="P:rRNA processing"/>
    <property type="evidence" value="ECO:0007669"/>
    <property type="project" value="UniProtKB-UniRule"/>
</dbReference>
<organism evidence="8">
    <name type="scientific">Psilocybe cubensis</name>
    <name type="common">Psychedelic mushroom</name>
    <name type="synonym">Stropharia cubensis</name>
    <dbReference type="NCBI Taxonomy" id="181762"/>
    <lineage>
        <taxon>Eukaryota</taxon>
        <taxon>Fungi</taxon>
        <taxon>Dikarya</taxon>
        <taxon>Basidiomycota</taxon>
        <taxon>Agaricomycotina</taxon>
        <taxon>Agaricomycetes</taxon>
        <taxon>Agaricomycetidae</taxon>
        <taxon>Agaricales</taxon>
        <taxon>Agaricineae</taxon>
        <taxon>Strophariaceae</taxon>
        <taxon>Psilocybe</taxon>
    </lineage>
</organism>
<dbReference type="InterPro" id="IPR045227">
    <property type="entry name" value="WDR18/Ipi3/RID3"/>
</dbReference>
<dbReference type="PANTHER" id="PTHR18763:SF0">
    <property type="entry name" value="WD REPEAT-CONTAINING PROTEIN 18"/>
    <property type="match status" value="1"/>
</dbReference>
<proteinExistence type="inferred from homology"/>
<gene>
    <name evidence="8" type="ORF">JR316_008597</name>
</gene>
<dbReference type="OrthoDB" id="756370at2759"/>
<dbReference type="Pfam" id="PF00400">
    <property type="entry name" value="WD40"/>
    <property type="match status" value="2"/>
</dbReference>
<evidence type="ECO:0000256" key="1">
    <source>
        <dbReference type="ARBA" id="ARBA00010143"/>
    </source>
</evidence>
<reference evidence="8" key="1">
    <citation type="submission" date="2021-02" db="EMBL/GenBank/DDBJ databases">
        <title>Psilocybe cubensis genome.</title>
        <authorList>
            <person name="Mckernan K.J."/>
            <person name="Crawford S."/>
            <person name="Trippe A."/>
            <person name="Kane L.T."/>
            <person name="Mclaughlin S."/>
        </authorList>
    </citation>
    <scope>NUCLEOTIDE SEQUENCE [LARGE SCALE GENOMIC DNA]</scope>
    <source>
        <strain evidence="8">MGC-MH-2018</strain>
    </source>
</reference>
<name>A0A8H7XTE3_PSICU</name>
<evidence type="ECO:0000256" key="6">
    <source>
        <dbReference type="SAM" id="Coils"/>
    </source>
</evidence>
<dbReference type="InterPro" id="IPR001680">
    <property type="entry name" value="WD40_rpt"/>
</dbReference>
<evidence type="ECO:0000256" key="3">
    <source>
        <dbReference type="ARBA" id="ARBA00022737"/>
    </source>
</evidence>
<accession>A0A8H7XTE3</accession>
<keyword evidence="5" id="KW-0539">Nucleus</keyword>
<dbReference type="EMBL" id="JAFIQS010000008">
    <property type="protein sequence ID" value="KAG5166508.1"/>
    <property type="molecule type" value="Genomic_DNA"/>
</dbReference>
<dbReference type="GO" id="GO:0006261">
    <property type="term" value="P:DNA-templated DNA replication"/>
    <property type="evidence" value="ECO:0007669"/>
    <property type="project" value="TreeGrafter"/>
</dbReference>
<dbReference type="AlphaFoldDB" id="A0A8H7XTE3"/>
<dbReference type="GO" id="GO:0120330">
    <property type="term" value="C:rixosome complex"/>
    <property type="evidence" value="ECO:0007669"/>
    <property type="project" value="UniProtKB-UniRule"/>
</dbReference>
<dbReference type="InterPro" id="IPR036322">
    <property type="entry name" value="WD40_repeat_dom_sf"/>
</dbReference>
<feature type="coiled-coil region" evidence="6">
    <location>
        <begin position="442"/>
        <end position="469"/>
    </location>
</feature>
<dbReference type="Gene3D" id="2.130.10.10">
    <property type="entry name" value="YVTN repeat-like/Quinoprotein amine dehydrogenase"/>
    <property type="match status" value="2"/>
</dbReference>
<dbReference type="GO" id="GO:0005656">
    <property type="term" value="C:nuclear pre-replicative complex"/>
    <property type="evidence" value="ECO:0007669"/>
    <property type="project" value="TreeGrafter"/>
</dbReference>
<dbReference type="SMART" id="SM00320">
    <property type="entry name" value="WD40"/>
    <property type="match status" value="5"/>
</dbReference>
<comment type="subcellular location">
    <subcellularLocation>
        <location evidence="5">Nucleus</location>
    </subcellularLocation>
</comment>
<dbReference type="SUPFAM" id="SSF50978">
    <property type="entry name" value="WD40 repeat-like"/>
    <property type="match status" value="1"/>
</dbReference>
<protein>
    <recommendedName>
        <fullName evidence="5">Pre-rRNA-processing protein IPI3</fullName>
    </recommendedName>
</protein>
<dbReference type="PANTHER" id="PTHR18763">
    <property type="entry name" value="WD-REPEAT PROTEIN 18"/>
    <property type="match status" value="1"/>
</dbReference>
<comment type="similarity">
    <text evidence="1 5">Belongs to the WD repeat IPI3/WDR18 family.</text>
</comment>
<feature type="repeat" description="WD" evidence="4">
    <location>
        <begin position="199"/>
        <end position="221"/>
    </location>
</feature>